<accession>A0A4Y6PZK7</accession>
<dbReference type="OrthoDB" id="9764337at2"/>
<dbReference type="PANTHER" id="PTHR45228:SF1">
    <property type="entry name" value="CYCLIC DI-GMP PHOSPHODIESTERASE TM_0186"/>
    <property type="match status" value="1"/>
</dbReference>
<proteinExistence type="predicted"/>
<sequence length="373" mass="42139">MSEQLDSDQYVLVVDDEERVRRSLRRILQSAGYRCREAGDVDAAVEILERDSIALVLSDIRMPGRSGLELVDHVKKLDPHTVCITVTAVDNTSVAVDALARGAYAYVIKPFDMNEILIQVESALRRRRLELAQKKLQSELERQVREQTKMIRHSREEIALRLISASQYRDTETGAHIRRLGLYTAKMAELMGMDQDTIDTLRVAAPMHDVGKIGIPDSILLKPGRLTKEEFEEMKRHTIIGASILRGSSTPLLQVAERIALEHHEWWDGSGYPYGLKGEDISLEARMVAVADVFDALTHDRVYKEAWPVDKALSLIEEESGTHFDPDVATLFLDHADTMQEIRLANPESDSLWEGQWQRSGTSPSLKYAPKPE</sequence>
<keyword evidence="1" id="KW-0597">Phosphoprotein</keyword>
<gene>
    <name evidence="6" type="ORF">FIV42_24045</name>
</gene>
<keyword evidence="2" id="KW-0175">Coiled coil</keyword>
<accession>A0A5B8YB73</accession>
<dbReference type="InterPro" id="IPR011006">
    <property type="entry name" value="CheY-like_superfamily"/>
</dbReference>
<dbReference type="PROSITE" id="PS51832">
    <property type="entry name" value="HD_GYP"/>
    <property type="match status" value="1"/>
</dbReference>
<dbReference type="PROSITE" id="PS50110">
    <property type="entry name" value="RESPONSE_REGULATORY"/>
    <property type="match status" value="1"/>
</dbReference>
<dbReference type="InterPro" id="IPR052020">
    <property type="entry name" value="Cyclic_di-GMP/3'3'-cGAMP_PDE"/>
</dbReference>
<evidence type="ECO:0000313" key="6">
    <source>
        <dbReference type="EMBL" id="QDG53703.1"/>
    </source>
</evidence>
<feature type="domain" description="HD-GYP" evidence="5">
    <location>
        <begin position="151"/>
        <end position="348"/>
    </location>
</feature>
<protein>
    <submittedName>
        <fullName evidence="6">Response regulator</fullName>
    </submittedName>
</protein>
<dbReference type="SMART" id="SM00448">
    <property type="entry name" value="REC"/>
    <property type="match status" value="1"/>
</dbReference>
<dbReference type="Gene3D" id="3.40.50.2300">
    <property type="match status" value="1"/>
</dbReference>
<dbReference type="SMART" id="SM00471">
    <property type="entry name" value="HDc"/>
    <property type="match status" value="1"/>
</dbReference>
<dbReference type="SUPFAM" id="SSF109604">
    <property type="entry name" value="HD-domain/PDEase-like"/>
    <property type="match status" value="1"/>
</dbReference>
<evidence type="ECO:0000256" key="3">
    <source>
        <dbReference type="SAM" id="MobiDB-lite"/>
    </source>
</evidence>
<organism evidence="6 7">
    <name type="scientific">Persicimonas caeni</name>
    <dbReference type="NCBI Taxonomy" id="2292766"/>
    <lineage>
        <taxon>Bacteria</taxon>
        <taxon>Deltaproteobacteria</taxon>
        <taxon>Bradymonadales</taxon>
        <taxon>Bradymonadaceae</taxon>
        <taxon>Persicimonas</taxon>
    </lineage>
</organism>
<dbReference type="AlphaFoldDB" id="A0A4Y6PZK7"/>
<dbReference type="GO" id="GO:0000160">
    <property type="term" value="P:phosphorelay signal transduction system"/>
    <property type="evidence" value="ECO:0007669"/>
    <property type="project" value="InterPro"/>
</dbReference>
<keyword evidence="7" id="KW-1185">Reference proteome</keyword>
<evidence type="ECO:0000256" key="2">
    <source>
        <dbReference type="SAM" id="Coils"/>
    </source>
</evidence>
<evidence type="ECO:0000259" key="4">
    <source>
        <dbReference type="PROSITE" id="PS50110"/>
    </source>
</evidence>
<dbReference type="Proteomes" id="UP000315995">
    <property type="component" value="Chromosome"/>
</dbReference>
<dbReference type="EMBL" id="CP041186">
    <property type="protein sequence ID" value="QDG53703.1"/>
    <property type="molecule type" value="Genomic_DNA"/>
</dbReference>
<evidence type="ECO:0000259" key="5">
    <source>
        <dbReference type="PROSITE" id="PS51832"/>
    </source>
</evidence>
<evidence type="ECO:0000313" key="7">
    <source>
        <dbReference type="Proteomes" id="UP000315995"/>
    </source>
</evidence>
<evidence type="ECO:0000256" key="1">
    <source>
        <dbReference type="PROSITE-ProRule" id="PRU00169"/>
    </source>
</evidence>
<dbReference type="RefSeq" id="WP_141200157.1">
    <property type="nucleotide sequence ID" value="NZ_CP041186.1"/>
</dbReference>
<feature type="region of interest" description="Disordered" evidence="3">
    <location>
        <begin position="353"/>
        <end position="373"/>
    </location>
</feature>
<dbReference type="Pfam" id="PF13487">
    <property type="entry name" value="HD_5"/>
    <property type="match status" value="1"/>
</dbReference>
<feature type="domain" description="Response regulatory" evidence="4">
    <location>
        <begin position="10"/>
        <end position="124"/>
    </location>
</feature>
<dbReference type="Gene3D" id="1.10.3210.10">
    <property type="entry name" value="Hypothetical protein af1432"/>
    <property type="match status" value="1"/>
</dbReference>
<feature type="coiled-coil region" evidence="2">
    <location>
        <begin position="126"/>
        <end position="157"/>
    </location>
</feature>
<feature type="modified residue" description="4-aspartylphosphate" evidence="1">
    <location>
        <position position="59"/>
    </location>
</feature>
<dbReference type="Pfam" id="PF00072">
    <property type="entry name" value="Response_reg"/>
    <property type="match status" value="1"/>
</dbReference>
<dbReference type="InterPro" id="IPR037522">
    <property type="entry name" value="HD_GYP_dom"/>
</dbReference>
<name>A0A4Y6PZK7_PERCE</name>
<dbReference type="CDD" id="cd00077">
    <property type="entry name" value="HDc"/>
    <property type="match status" value="1"/>
</dbReference>
<reference evidence="6 7" key="1">
    <citation type="submission" date="2019-06" db="EMBL/GenBank/DDBJ databases">
        <title>Persicimonas caeni gen. nov., sp. nov., a predatory bacterium isolated from solar saltern.</title>
        <authorList>
            <person name="Wang S."/>
        </authorList>
    </citation>
    <scope>NUCLEOTIDE SEQUENCE [LARGE SCALE GENOMIC DNA]</scope>
    <source>
        <strain evidence="6 7">YN101</strain>
    </source>
</reference>
<dbReference type="PANTHER" id="PTHR45228">
    <property type="entry name" value="CYCLIC DI-GMP PHOSPHODIESTERASE TM_0186-RELATED"/>
    <property type="match status" value="1"/>
</dbReference>
<dbReference type="InterPro" id="IPR001789">
    <property type="entry name" value="Sig_transdc_resp-reg_receiver"/>
</dbReference>
<dbReference type="InterPro" id="IPR003607">
    <property type="entry name" value="HD/PDEase_dom"/>
</dbReference>
<dbReference type="SUPFAM" id="SSF52172">
    <property type="entry name" value="CheY-like"/>
    <property type="match status" value="1"/>
</dbReference>